<feature type="binding site" evidence="8">
    <location>
        <begin position="10"/>
        <end position="12"/>
    </location>
    <ligand>
        <name>substrate</name>
    </ligand>
</feature>
<dbReference type="GO" id="GO:0016840">
    <property type="term" value="F:carbon-nitrogen lyase activity"/>
    <property type="evidence" value="ECO:0007669"/>
    <property type="project" value="UniProtKB-UniRule"/>
</dbReference>
<feature type="binding site" evidence="8">
    <location>
        <position position="36"/>
    </location>
    <ligand>
        <name>[4Fe-4S] cluster</name>
        <dbReference type="ChEBI" id="CHEBI:49883"/>
        <note>4Fe-4S-S-AdoMet</note>
    </ligand>
</feature>
<dbReference type="GO" id="GO:0000287">
    <property type="term" value="F:magnesium ion binding"/>
    <property type="evidence" value="ECO:0007669"/>
    <property type="project" value="UniProtKB-UniRule"/>
</dbReference>
<dbReference type="PANTHER" id="PTHR42836:SF1">
    <property type="entry name" value="7-CARBOXY-7-DEAZAGUANINE SYNTHASE"/>
    <property type="match status" value="1"/>
</dbReference>
<keyword evidence="7 8" id="KW-0456">Lyase</keyword>
<dbReference type="STRING" id="439481.Aboo_1450"/>
<evidence type="ECO:0000256" key="3">
    <source>
        <dbReference type="ARBA" id="ARBA00022723"/>
    </source>
</evidence>
<dbReference type="InterPro" id="IPR007197">
    <property type="entry name" value="rSAM"/>
</dbReference>
<evidence type="ECO:0000313" key="9">
    <source>
        <dbReference type="EMBL" id="ADD09257.1"/>
    </source>
</evidence>
<feature type="binding site" evidence="8">
    <location>
        <position position="25"/>
    </location>
    <ligand>
        <name>substrate</name>
    </ligand>
</feature>
<comment type="cofactor">
    <cofactor evidence="8">
        <name>[4Fe-4S] cluster</name>
        <dbReference type="ChEBI" id="CHEBI:49883"/>
    </cofactor>
    <text evidence="8">Binds 1 [4Fe-4S] cluster. The cluster is coordinated with 3 cysteines and an exchangeable S-adenosyl-L-methionine.</text>
</comment>
<feature type="binding site" evidence="8">
    <location>
        <begin position="35"/>
        <end position="37"/>
    </location>
    <ligand>
        <name>S-adenosyl-L-methionine</name>
        <dbReference type="ChEBI" id="CHEBI:59789"/>
    </ligand>
</feature>
<dbReference type="InterPro" id="IPR013785">
    <property type="entry name" value="Aldolase_TIM"/>
</dbReference>
<comment type="subunit">
    <text evidence="8">Homodimer.</text>
</comment>
<dbReference type="SUPFAM" id="SSF102114">
    <property type="entry name" value="Radical SAM enzymes"/>
    <property type="match status" value="1"/>
</dbReference>
<comment type="pathway">
    <text evidence="8">Purine metabolism; 7-cyano-7-deazaguanine biosynthesis.</text>
</comment>
<evidence type="ECO:0000256" key="7">
    <source>
        <dbReference type="ARBA" id="ARBA00023239"/>
    </source>
</evidence>
<evidence type="ECO:0000256" key="1">
    <source>
        <dbReference type="ARBA" id="ARBA00022485"/>
    </source>
</evidence>
<keyword evidence="2 8" id="KW-0949">S-adenosyl-L-methionine</keyword>
<name>B5ICY1_ACIB4</name>
<dbReference type="InterPro" id="IPR058240">
    <property type="entry name" value="rSAM_sf"/>
</dbReference>
<comment type="cofactor">
    <cofactor evidence="8">
        <name>Mg(2+)</name>
        <dbReference type="ChEBI" id="CHEBI:18420"/>
    </cofactor>
</comment>
<accession>B5ICY1</accession>
<keyword evidence="5 8" id="KW-0408">Iron</keyword>
<comment type="similarity">
    <text evidence="8">Belongs to the radical SAM superfamily. 7-carboxy-7-deazaguanine synthase family.</text>
</comment>
<dbReference type="Gene3D" id="3.20.20.70">
    <property type="entry name" value="Aldolase class I"/>
    <property type="match status" value="1"/>
</dbReference>
<dbReference type="InterPro" id="IPR024924">
    <property type="entry name" value="7-CO-7-deazaguanine_synth-like"/>
</dbReference>
<dbReference type="UniPathway" id="UPA00391"/>
<comment type="function">
    <text evidence="8">Catalyzes the complex heterocyclic radical-mediated conversion of 6-carboxy-5,6,7,8-tetrahydropterin (CPH4) to 7-carboxy-7-deazaguanine (CDG), a step common to the biosynthetic pathways of all 7-deazapurine-containing compounds.</text>
</comment>
<dbReference type="HOGENOM" id="CLU_066739_2_3_2"/>
<gene>
    <name evidence="8" type="primary">queE</name>
    <name evidence="9" type="ordered locus">Aboo_1450</name>
</gene>
<dbReference type="AlphaFoldDB" id="B5ICY1"/>
<feature type="binding site" evidence="8">
    <location>
        <position position="33"/>
    </location>
    <ligand>
        <name>[4Fe-4S] cluster</name>
        <dbReference type="ChEBI" id="CHEBI:49883"/>
        <note>4Fe-4S-S-AdoMet</note>
    </ligand>
</feature>
<protein>
    <recommendedName>
        <fullName evidence="8">7-carboxy-7-deazaguanine synthase</fullName>
        <shortName evidence="8">CDG synthase</shortName>
        <ecNumber evidence="8">4.3.99.3</ecNumber>
    </recommendedName>
    <alternativeName>
        <fullName evidence="8">Archaeosine biosynthesis protein QueE</fullName>
    </alternativeName>
</protein>
<feature type="binding site" evidence="8">
    <location>
        <position position="70"/>
    </location>
    <ligand>
        <name>S-adenosyl-L-methionine</name>
        <dbReference type="ChEBI" id="CHEBI:59789"/>
    </ligand>
</feature>
<comment type="cofactor">
    <cofactor evidence="8">
        <name>S-adenosyl-L-methionine</name>
        <dbReference type="ChEBI" id="CHEBI:59789"/>
    </cofactor>
    <text evidence="8">Binds 1 S-adenosyl-L-methionine per subunit.</text>
</comment>
<comment type="caution">
    <text evidence="8">Lacks conserved residue(s) required for the propagation of feature annotation.</text>
</comment>
<feature type="binding site" evidence="8">
    <location>
        <position position="38"/>
    </location>
    <ligand>
        <name>Mg(2+)</name>
        <dbReference type="ChEBI" id="CHEBI:18420"/>
    </ligand>
</feature>
<dbReference type="SFLD" id="SFLDS00029">
    <property type="entry name" value="Radical_SAM"/>
    <property type="match status" value="1"/>
</dbReference>
<sequence>MKVNEMFTSIQGEGIYIGVPMFFVRLTGCNLRCEWCDTEYAFYEGEEMSIDSIIKKVEESGMKWVCITGGEPLLQEEVYKLIDILLRKDYKILVETNGSILIDKLPTEENLVISLDIKTPSSKMERAMRFENLNYLGPKDFVKFVIMDENDFEYAKKIIEKYEIDKEIIFQPVGSTNLKWLAEKVVEEKLNVRVLPQLHKIIWGNKRGV</sequence>
<keyword evidence="3 8" id="KW-0479">Metal-binding</keyword>
<keyword evidence="1 8" id="KW-0004">4Fe-4S</keyword>
<evidence type="ECO:0000256" key="8">
    <source>
        <dbReference type="HAMAP-Rule" id="MF_00917"/>
    </source>
</evidence>
<dbReference type="GeneID" id="8828415"/>
<dbReference type="RefSeq" id="WP_008084108.1">
    <property type="nucleotide sequence ID" value="NC_013926.1"/>
</dbReference>
<proteinExistence type="inferred from homology"/>
<feature type="binding site" evidence="8">
    <location>
        <position position="29"/>
    </location>
    <ligand>
        <name>[4Fe-4S] cluster</name>
        <dbReference type="ChEBI" id="CHEBI:49883"/>
        <note>4Fe-4S-S-AdoMet</note>
    </ligand>
</feature>
<dbReference type="Proteomes" id="UP000001400">
    <property type="component" value="Chromosome"/>
</dbReference>
<evidence type="ECO:0000256" key="4">
    <source>
        <dbReference type="ARBA" id="ARBA00022842"/>
    </source>
</evidence>
<dbReference type="CDD" id="cd01335">
    <property type="entry name" value="Radical_SAM"/>
    <property type="match status" value="1"/>
</dbReference>
<dbReference type="EC" id="4.3.99.3" evidence="8"/>
<evidence type="ECO:0000256" key="6">
    <source>
        <dbReference type="ARBA" id="ARBA00023014"/>
    </source>
</evidence>
<dbReference type="EMBL" id="CP001941">
    <property type="protein sequence ID" value="ADD09257.1"/>
    <property type="molecule type" value="Genomic_DNA"/>
</dbReference>
<comment type="catalytic activity">
    <reaction evidence="8">
        <text>6-carboxy-5,6,7,8-tetrahydropterin + H(+) = 7-carboxy-7-carbaguanine + NH4(+)</text>
        <dbReference type="Rhea" id="RHEA:27974"/>
        <dbReference type="ChEBI" id="CHEBI:15378"/>
        <dbReference type="ChEBI" id="CHEBI:28938"/>
        <dbReference type="ChEBI" id="CHEBI:61032"/>
        <dbReference type="ChEBI" id="CHEBI:61036"/>
        <dbReference type="EC" id="4.3.99.3"/>
    </reaction>
</comment>
<dbReference type="PANTHER" id="PTHR42836">
    <property type="entry name" value="7-CARBOXY-7-DEAZAGUANINE SYNTHASE"/>
    <property type="match status" value="1"/>
</dbReference>
<reference evidence="9" key="1">
    <citation type="submission" date="2010-02" db="EMBL/GenBank/DDBJ databases">
        <title>Complete sequence of Aciduliprofundum boonei T469.</title>
        <authorList>
            <consortium name="US DOE Joint Genome Institute"/>
            <person name="Lucas S."/>
            <person name="Copeland A."/>
            <person name="Lapidus A."/>
            <person name="Cheng J.-F."/>
            <person name="Bruce D."/>
            <person name="Goodwin L."/>
            <person name="Pitluck S."/>
            <person name="Saunders E."/>
            <person name="Detter J.C."/>
            <person name="Han C."/>
            <person name="Tapia R."/>
            <person name="Land M."/>
            <person name="Hauser L."/>
            <person name="Kyrpides N."/>
            <person name="Mikhailova N."/>
            <person name="Flores G."/>
            <person name="Reysenbach A.-L."/>
            <person name="Woyke T."/>
        </authorList>
    </citation>
    <scope>NUCLEOTIDE SEQUENCE</scope>
    <source>
        <strain evidence="9">T469</strain>
    </source>
</reference>
<dbReference type="Pfam" id="PF04055">
    <property type="entry name" value="Radical_SAM"/>
    <property type="match status" value="1"/>
</dbReference>
<dbReference type="GO" id="GO:1904047">
    <property type="term" value="F:S-adenosyl-L-methionine binding"/>
    <property type="evidence" value="ECO:0007669"/>
    <property type="project" value="UniProtKB-UniRule"/>
</dbReference>
<dbReference type="eggNOG" id="arCOG02173">
    <property type="taxonomic scope" value="Archaea"/>
</dbReference>
<feature type="binding site" evidence="8">
    <location>
        <position position="68"/>
    </location>
    <ligand>
        <name>substrate</name>
    </ligand>
</feature>
<keyword evidence="4 8" id="KW-0460">Magnesium</keyword>
<evidence type="ECO:0000256" key="5">
    <source>
        <dbReference type="ARBA" id="ARBA00023004"/>
    </source>
</evidence>
<evidence type="ECO:0000313" key="10">
    <source>
        <dbReference type="Proteomes" id="UP000001400"/>
    </source>
</evidence>
<evidence type="ECO:0000256" key="2">
    <source>
        <dbReference type="ARBA" id="ARBA00022691"/>
    </source>
</evidence>
<dbReference type="PIRSF" id="PIRSF000370">
    <property type="entry name" value="QueE"/>
    <property type="match status" value="1"/>
</dbReference>
<dbReference type="GO" id="GO:0051539">
    <property type="term" value="F:4 iron, 4 sulfur cluster binding"/>
    <property type="evidence" value="ECO:0007669"/>
    <property type="project" value="UniProtKB-UniRule"/>
</dbReference>
<keyword evidence="6 8" id="KW-0411">Iron-sulfur</keyword>
<dbReference type="KEGG" id="abi:Aboo_1450"/>
<dbReference type="OrthoDB" id="7980at2157"/>
<keyword evidence="10" id="KW-1185">Reference proteome</keyword>
<dbReference type="PROSITE" id="PS51918">
    <property type="entry name" value="RADICAL_SAM"/>
    <property type="match status" value="1"/>
</dbReference>
<organism evidence="9 10">
    <name type="scientific">Aciduliprofundum boonei (strain DSM 19572 / T469)</name>
    <dbReference type="NCBI Taxonomy" id="439481"/>
    <lineage>
        <taxon>Archaea</taxon>
        <taxon>Methanobacteriati</taxon>
        <taxon>Thermoplasmatota</taxon>
        <taxon>DHVE2 group</taxon>
        <taxon>Candidatus Aciduliprofundum</taxon>
    </lineage>
</organism>
<dbReference type="HAMAP" id="MF_00917">
    <property type="entry name" value="QueE"/>
    <property type="match status" value="1"/>
</dbReference>